<evidence type="ECO:0000313" key="4">
    <source>
        <dbReference type="EMBL" id="MFD2480504.1"/>
    </source>
</evidence>
<keyword evidence="5" id="KW-1185">Reference proteome</keyword>
<dbReference type="PANTHER" id="PTHR30055:SF235">
    <property type="entry name" value="TRANSCRIPTIONAL REGULATORY PROTEIN"/>
    <property type="match status" value="1"/>
</dbReference>
<protein>
    <submittedName>
        <fullName evidence="4">TetR/AcrR family transcriptional regulator</fullName>
    </submittedName>
</protein>
<dbReference type="RefSeq" id="WP_344285436.1">
    <property type="nucleotide sequence ID" value="NZ_BAAAHV010000023.1"/>
</dbReference>
<sequence length="214" mass="22693">MTDPDDLTARARIRDAAMRHFGEHGFERATIRGIAAEAGVSLGLVRHHFGSKQALREACDAHLAKLLRQLNDQVPADLADLADPHAGAVANPVAAARIAVGPYRDYLVRALVEGGAAPLFDEMVDAGANRLVAADRRRPDPPTVDPQVRAAIGTAMALSITVLHQHISRAAGVDILSPAGDHLLARALIDLHSHPQLSLDEAQAALDRLPAEGN</sequence>
<dbReference type="Proteomes" id="UP001597542">
    <property type="component" value="Unassembled WGS sequence"/>
</dbReference>
<feature type="DNA-binding region" description="H-T-H motif" evidence="2">
    <location>
        <begin position="30"/>
        <end position="49"/>
    </location>
</feature>
<keyword evidence="1 2" id="KW-0238">DNA-binding</keyword>
<reference evidence="5" key="1">
    <citation type="journal article" date="2019" name="Int. J. Syst. Evol. Microbiol.">
        <title>The Global Catalogue of Microorganisms (GCM) 10K type strain sequencing project: providing services to taxonomists for standard genome sequencing and annotation.</title>
        <authorList>
            <consortium name="The Broad Institute Genomics Platform"/>
            <consortium name="The Broad Institute Genome Sequencing Center for Infectious Disease"/>
            <person name="Wu L."/>
            <person name="Ma J."/>
        </authorList>
    </citation>
    <scope>NUCLEOTIDE SEQUENCE [LARGE SCALE GENOMIC DNA]</scope>
    <source>
        <strain evidence="5">CGMCC 4.7638</strain>
    </source>
</reference>
<evidence type="ECO:0000256" key="2">
    <source>
        <dbReference type="PROSITE-ProRule" id="PRU00335"/>
    </source>
</evidence>
<dbReference type="Pfam" id="PF00440">
    <property type="entry name" value="TetR_N"/>
    <property type="match status" value="1"/>
</dbReference>
<comment type="caution">
    <text evidence="4">The sequence shown here is derived from an EMBL/GenBank/DDBJ whole genome shotgun (WGS) entry which is preliminary data.</text>
</comment>
<name>A0ABW5HUI1_9PSEU</name>
<gene>
    <name evidence="4" type="ORF">ACFSUT_09495</name>
</gene>
<dbReference type="InterPro" id="IPR050109">
    <property type="entry name" value="HTH-type_TetR-like_transc_reg"/>
</dbReference>
<dbReference type="PANTHER" id="PTHR30055">
    <property type="entry name" value="HTH-TYPE TRANSCRIPTIONAL REGULATOR RUTR"/>
    <property type="match status" value="1"/>
</dbReference>
<dbReference type="PROSITE" id="PS01081">
    <property type="entry name" value="HTH_TETR_1"/>
    <property type="match status" value="1"/>
</dbReference>
<evidence type="ECO:0000256" key="1">
    <source>
        <dbReference type="ARBA" id="ARBA00023125"/>
    </source>
</evidence>
<dbReference type="PRINTS" id="PR00455">
    <property type="entry name" value="HTHTETR"/>
</dbReference>
<dbReference type="EMBL" id="JBHUKQ010000009">
    <property type="protein sequence ID" value="MFD2480504.1"/>
    <property type="molecule type" value="Genomic_DNA"/>
</dbReference>
<feature type="domain" description="HTH tetR-type" evidence="3">
    <location>
        <begin position="7"/>
        <end position="67"/>
    </location>
</feature>
<dbReference type="SUPFAM" id="SSF46689">
    <property type="entry name" value="Homeodomain-like"/>
    <property type="match status" value="1"/>
</dbReference>
<accession>A0ABW5HUI1</accession>
<organism evidence="4 5">
    <name type="scientific">Amycolatopsis albidoflavus</name>
    <dbReference type="NCBI Taxonomy" id="102226"/>
    <lineage>
        <taxon>Bacteria</taxon>
        <taxon>Bacillati</taxon>
        <taxon>Actinomycetota</taxon>
        <taxon>Actinomycetes</taxon>
        <taxon>Pseudonocardiales</taxon>
        <taxon>Pseudonocardiaceae</taxon>
        <taxon>Amycolatopsis</taxon>
    </lineage>
</organism>
<dbReference type="InterPro" id="IPR023772">
    <property type="entry name" value="DNA-bd_HTH_TetR-type_CS"/>
</dbReference>
<evidence type="ECO:0000259" key="3">
    <source>
        <dbReference type="PROSITE" id="PS50977"/>
    </source>
</evidence>
<proteinExistence type="predicted"/>
<dbReference type="InterPro" id="IPR001647">
    <property type="entry name" value="HTH_TetR"/>
</dbReference>
<evidence type="ECO:0000313" key="5">
    <source>
        <dbReference type="Proteomes" id="UP001597542"/>
    </source>
</evidence>
<dbReference type="Gene3D" id="1.10.357.10">
    <property type="entry name" value="Tetracycline Repressor, domain 2"/>
    <property type="match status" value="1"/>
</dbReference>
<dbReference type="InterPro" id="IPR009057">
    <property type="entry name" value="Homeodomain-like_sf"/>
</dbReference>
<dbReference type="PROSITE" id="PS50977">
    <property type="entry name" value="HTH_TETR_2"/>
    <property type="match status" value="1"/>
</dbReference>